<sequence length="77" mass="8468">MGGKEICLWRYWPFWGLHFGIHLLIGIVAMAAGLIVVAKGQVLNGLALCGAALFAIVNGWAGYKQLWKSKKRRINAT</sequence>
<feature type="transmembrane region" description="Helical" evidence="1">
    <location>
        <begin position="12"/>
        <end position="36"/>
    </location>
</feature>
<keyword evidence="3" id="KW-1185">Reference proteome</keyword>
<dbReference type="Proteomes" id="UP000199520">
    <property type="component" value="Unassembled WGS sequence"/>
</dbReference>
<evidence type="ECO:0000313" key="3">
    <source>
        <dbReference type="Proteomes" id="UP000199520"/>
    </source>
</evidence>
<reference evidence="3" key="1">
    <citation type="submission" date="2016-10" db="EMBL/GenBank/DDBJ databases">
        <authorList>
            <person name="Varghese N."/>
            <person name="Submissions S."/>
        </authorList>
    </citation>
    <scope>NUCLEOTIDE SEQUENCE [LARGE SCALE GENOMIC DNA]</scope>
    <source>
        <strain evidence="3">DSM 13327</strain>
    </source>
</reference>
<accession>A0A1I4JBQ9</accession>
<gene>
    <name evidence="2" type="ORF">SAMN04490355_1011121</name>
</gene>
<keyword evidence="1" id="KW-1133">Transmembrane helix</keyword>
<dbReference type="OrthoDB" id="1683392at2"/>
<keyword evidence="1" id="KW-0812">Transmembrane</keyword>
<dbReference type="EMBL" id="FOTS01000011">
    <property type="protein sequence ID" value="SFL63556.1"/>
    <property type="molecule type" value="Genomic_DNA"/>
</dbReference>
<keyword evidence="1" id="KW-0472">Membrane</keyword>
<dbReference type="AlphaFoldDB" id="A0A1I4JBQ9"/>
<protein>
    <submittedName>
        <fullName evidence="2">Uncharacterized protein</fullName>
    </submittedName>
</protein>
<feature type="transmembrane region" description="Helical" evidence="1">
    <location>
        <begin position="42"/>
        <end position="63"/>
    </location>
</feature>
<dbReference type="STRING" id="1123291.SAMN04490355_1011121"/>
<evidence type="ECO:0000313" key="2">
    <source>
        <dbReference type="EMBL" id="SFL63556.1"/>
    </source>
</evidence>
<name>A0A1I4JBQ9_9FIRM</name>
<dbReference type="RefSeq" id="WP_090934963.1">
    <property type="nucleotide sequence ID" value="NZ_FOTS01000011.1"/>
</dbReference>
<proteinExistence type="predicted"/>
<evidence type="ECO:0000256" key="1">
    <source>
        <dbReference type="SAM" id="Phobius"/>
    </source>
</evidence>
<organism evidence="2 3">
    <name type="scientific">Pelosinus propionicus DSM 13327</name>
    <dbReference type="NCBI Taxonomy" id="1123291"/>
    <lineage>
        <taxon>Bacteria</taxon>
        <taxon>Bacillati</taxon>
        <taxon>Bacillota</taxon>
        <taxon>Negativicutes</taxon>
        <taxon>Selenomonadales</taxon>
        <taxon>Sporomusaceae</taxon>
        <taxon>Pelosinus</taxon>
    </lineage>
</organism>